<name>A0ABX7PDW0_9BACT</name>
<gene>
    <name evidence="1" type="ORF">JY651_18565</name>
</gene>
<protein>
    <recommendedName>
        <fullName evidence="3">Lipoprotein</fullName>
    </recommendedName>
</protein>
<evidence type="ECO:0000313" key="2">
    <source>
        <dbReference type="Proteomes" id="UP000662747"/>
    </source>
</evidence>
<dbReference type="RefSeq" id="WP_206730148.1">
    <property type="nucleotide sequence ID" value="NZ_CP071090.1"/>
</dbReference>
<keyword evidence="2" id="KW-1185">Reference proteome</keyword>
<proteinExistence type="predicted"/>
<evidence type="ECO:0000313" key="1">
    <source>
        <dbReference type="EMBL" id="QSQ28638.1"/>
    </source>
</evidence>
<organism evidence="1 2">
    <name type="scientific">Pyxidicoccus parkwayensis</name>
    <dbReference type="NCBI Taxonomy" id="2813578"/>
    <lineage>
        <taxon>Bacteria</taxon>
        <taxon>Pseudomonadati</taxon>
        <taxon>Myxococcota</taxon>
        <taxon>Myxococcia</taxon>
        <taxon>Myxococcales</taxon>
        <taxon>Cystobacterineae</taxon>
        <taxon>Myxococcaceae</taxon>
        <taxon>Pyxidicoccus</taxon>
    </lineage>
</organism>
<dbReference type="Proteomes" id="UP000662747">
    <property type="component" value="Chromosome"/>
</dbReference>
<accession>A0ABX7PDW0</accession>
<evidence type="ECO:0008006" key="3">
    <source>
        <dbReference type="Google" id="ProtNLM"/>
    </source>
</evidence>
<reference evidence="1 2" key="1">
    <citation type="submission" date="2021-02" db="EMBL/GenBank/DDBJ databases">
        <title>De Novo genome assembly of isolated myxobacteria.</title>
        <authorList>
            <person name="Stevens D.C."/>
        </authorList>
    </citation>
    <scope>NUCLEOTIDE SEQUENCE [LARGE SCALE GENOMIC DNA]</scope>
    <source>
        <strain evidence="2">SCPEA02</strain>
    </source>
</reference>
<dbReference type="EMBL" id="CP071090">
    <property type="protein sequence ID" value="QSQ28638.1"/>
    <property type="molecule type" value="Genomic_DNA"/>
</dbReference>
<sequence length="244" mass="26460">MRLVRLQHVISPLRGQGPSFLQQAQHPVTHRVSPACPVRDAHGEGRVDLIAAVLPDERRQRRGRGPPGRTYFDWIIVTEMQKHFSGLMRFDVVLAVVALAACNGGDPGEDELQLGETEQELSCTVTRQCPGAAPVSCSSSIGICDAGSTNGGWVSCDFRYTYCAAPCLCGSERFVVSKGTYDPFRCTRAMETARAQAVAAATAACPAGYCNGVEQELRCEQAPDGRYHALFQLTYSCKDPVTCQ</sequence>